<keyword evidence="5" id="KW-0325">Glycoprotein</keyword>
<evidence type="ECO:0000259" key="6">
    <source>
        <dbReference type="PROSITE" id="PS51110"/>
    </source>
</evidence>
<dbReference type="AlphaFoldDB" id="A0AAD7X3F4"/>
<organism evidence="7 8">
    <name type="scientific">Aldrovandia affinis</name>
    <dbReference type="NCBI Taxonomy" id="143900"/>
    <lineage>
        <taxon>Eukaryota</taxon>
        <taxon>Metazoa</taxon>
        <taxon>Chordata</taxon>
        <taxon>Craniata</taxon>
        <taxon>Vertebrata</taxon>
        <taxon>Euteleostomi</taxon>
        <taxon>Actinopterygii</taxon>
        <taxon>Neopterygii</taxon>
        <taxon>Teleostei</taxon>
        <taxon>Notacanthiformes</taxon>
        <taxon>Halosauridae</taxon>
        <taxon>Aldrovandia</taxon>
    </lineage>
</organism>
<reference evidence="7" key="1">
    <citation type="journal article" date="2023" name="Science">
        <title>Genome structures resolve the early diversification of teleost fishes.</title>
        <authorList>
            <person name="Parey E."/>
            <person name="Louis A."/>
            <person name="Montfort J."/>
            <person name="Bouchez O."/>
            <person name="Roques C."/>
            <person name="Iampietro C."/>
            <person name="Lluch J."/>
            <person name="Castinel A."/>
            <person name="Donnadieu C."/>
            <person name="Desvignes T."/>
            <person name="Floi Bucao C."/>
            <person name="Jouanno E."/>
            <person name="Wen M."/>
            <person name="Mejri S."/>
            <person name="Dirks R."/>
            <person name="Jansen H."/>
            <person name="Henkel C."/>
            <person name="Chen W.J."/>
            <person name="Zahm M."/>
            <person name="Cabau C."/>
            <person name="Klopp C."/>
            <person name="Thompson A.W."/>
            <person name="Robinson-Rechavi M."/>
            <person name="Braasch I."/>
            <person name="Lecointre G."/>
            <person name="Bobe J."/>
            <person name="Postlethwait J.H."/>
            <person name="Berthelot C."/>
            <person name="Roest Crollius H."/>
            <person name="Guiguen Y."/>
        </authorList>
    </citation>
    <scope>NUCLEOTIDE SEQUENCE</scope>
    <source>
        <strain evidence="7">NC1722</strain>
    </source>
</reference>
<protein>
    <recommendedName>
        <fullName evidence="6">Saposin A-type domain-containing protein</fullName>
    </recommendedName>
</protein>
<evidence type="ECO:0000256" key="3">
    <source>
        <dbReference type="ARBA" id="ARBA00022729"/>
    </source>
</evidence>
<evidence type="ECO:0000256" key="2">
    <source>
        <dbReference type="ARBA" id="ARBA00022525"/>
    </source>
</evidence>
<evidence type="ECO:0000256" key="5">
    <source>
        <dbReference type="ARBA" id="ARBA00023180"/>
    </source>
</evidence>
<dbReference type="PROSITE" id="PS51110">
    <property type="entry name" value="SAP_A"/>
    <property type="match status" value="1"/>
</dbReference>
<dbReference type="InterPro" id="IPR003119">
    <property type="entry name" value="SAP_A"/>
</dbReference>
<sequence>MLDSRDLADPAVINTLHQIEKLGQEQYDTYVNERLVHQTKPITDPIKRNNLHIFSQPPVREKSRTQFQVLSLKNDCSLFSRLFIASQTRDGDLDEFFAHENQACPPALSQMGKIRLGTKSDLVGCLEGLITPRENDAASPPVEVMILDGAAIVNMLAPGNAKTFSEYASLIFLPYITSQLQHTSRVDIVWDEYFPDSLKAHTRKRRGKGTRRRVEPSSSIPGNWQAFLRIDENKVELFAFLATRIATTETEKQIIITNHQEVLCTQPRDVVGLAPCSHEEADTRILLHVQDAVRHQGKNFRYLAAHEMAMALGPNKCRGLPFFHAFTGCDTMSCFSGRGKKTAWETWKACDEVTDEVTTAFCTLAATPTISTVDDYMDSLERFVVLLYDRTSSQEHVNEARKHLFTQRSRSIEAIPPTREALRQHIKRAAYQAGFCWGLMMICTPELPSPSEWGWVQSDNGWGICWTTLPEATEACRQLITCGCKKGCKGQCKCVKAALQCTALCHCVGDCTR</sequence>
<keyword evidence="4" id="KW-1015">Disulfide bond</keyword>
<gene>
    <name evidence="7" type="ORF">AAFF_G00227420</name>
</gene>
<comment type="subcellular location">
    <subcellularLocation>
        <location evidence="1">Secreted</location>
    </subcellularLocation>
</comment>
<dbReference type="PANTHER" id="PTHR46704">
    <property type="entry name" value="CXC DOMAIN-CONTAINING PROTEIN-RELATED"/>
    <property type="match status" value="1"/>
</dbReference>
<name>A0AAD7X3F4_9TELE</name>
<dbReference type="PANTHER" id="PTHR46704:SF1">
    <property type="entry name" value="TELOMERE LENGTH REGULATION PROTEIN TEL2 HOMOLOG"/>
    <property type="match status" value="1"/>
</dbReference>
<dbReference type="Proteomes" id="UP001221898">
    <property type="component" value="Unassembled WGS sequence"/>
</dbReference>
<evidence type="ECO:0000256" key="4">
    <source>
        <dbReference type="ARBA" id="ARBA00023157"/>
    </source>
</evidence>
<comment type="caution">
    <text evidence="7">The sequence shown here is derived from an EMBL/GenBank/DDBJ whole genome shotgun (WGS) entry which is preliminary data.</text>
</comment>
<evidence type="ECO:0000313" key="8">
    <source>
        <dbReference type="Proteomes" id="UP001221898"/>
    </source>
</evidence>
<keyword evidence="2" id="KW-0964">Secreted</keyword>
<evidence type="ECO:0000313" key="7">
    <source>
        <dbReference type="EMBL" id="KAJ8417899.1"/>
    </source>
</evidence>
<accession>A0AAD7X3F4</accession>
<feature type="domain" description="Saposin A-type" evidence="6">
    <location>
        <begin position="477"/>
        <end position="513"/>
    </location>
</feature>
<dbReference type="GO" id="GO:0005576">
    <property type="term" value="C:extracellular region"/>
    <property type="evidence" value="ECO:0007669"/>
    <property type="project" value="UniProtKB-SubCell"/>
</dbReference>
<dbReference type="EMBL" id="JAINUG010000003">
    <property type="protein sequence ID" value="KAJ8417899.1"/>
    <property type="molecule type" value="Genomic_DNA"/>
</dbReference>
<proteinExistence type="predicted"/>
<keyword evidence="3" id="KW-0732">Signal</keyword>
<keyword evidence="8" id="KW-1185">Reference proteome</keyword>
<evidence type="ECO:0000256" key="1">
    <source>
        <dbReference type="ARBA" id="ARBA00004613"/>
    </source>
</evidence>